<feature type="repeat" description="ANK" evidence="3">
    <location>
        <begin position="452"/>
        <end position="484"/>
    </location>
</feature>
<organism evidence="6 8">
    <name type="scientific">Biomphalaria glabrata</name>
    <name type="common">Bloodfluke planorb</name>
    <name type="synonym">Freshwater snail</name>
    <dbReference type="NCBI Taxonomy" id="6526"/>
    <lineage>
        <taxon>Eukaryota</taxon>
        <taxon>Metazoa</taxon>
        <taxon>Spiralia</taxon>
        <taxon>Lophotrochozoa</taxon>
        <taxon>Mollusca</taxon>
        <taxon>Gastropoda</taxon>
        <taxon>Heterobranchia</taxon>
        <taxon>Euthyneura</taxon>
        <taxon>Panpulmonata</taxon>
        <taxon>Hygrophila</taxon>
        <taxon>Lymnaeoidea</taxon>
        <taxon>Planorbidae</taxon>
        <taxon>Biomphalaria</taxon>
    </lineage>
</organism>
<dbReference type="InterPro" id="IPR001496">
    <property type="entry name" value="SOCS_box"/>
</dbReference>
<feature type="repeat" description="ANK" evidence="3">
    <location>
        <begin position="417"/>
        <end position="450"/>
    </location>
</feature>
<gene>
    <name evidence="7 8" type="primary">LOC106054209</name>
</gene>
<dbReference type="SMART" id="SM00248">
    <property type="entry name" value="ANK"/>
    <property type="match status" value="17"/>
</dbReference>
<dbReference type="InterPro" id="IPR036770">
    <property type="entry name" value="Ankyrin_rpt-contain_sf"/>
</dbReference>
<feature type="repeat" description="ANK" evidence="3">
    <location>
        <begin position="76"/>
        <end position="108"/>
    </location>
</feature>
<dbReference type="SUPFAM" id="SSF48403">
    <property type="entry name" value="Ankyrin repeat"/>
    <property type="match status" value="3"/>
</dbReference>
<dbReference type="OMA" id="LLNSACW"/>
<feature type="repeat" description="ANK" evidence="3">
    <location>
        <begin position="109"/>
        <end position="141"/>
    </location>
</feature>
<dbReference type="GeneID" id="106054209"/>
<feature type="repeat" description="ANK" evidence="3">
    <location>
        <begin position="274"/>
        <end position="306"/>
    </location>
</feature>
<feature type="compositionally biased region" description="Polar residues" evidence="4">
    <location>
        <begin position="1"/>
        <end position="26"/>
    </location>
</feature>
<evidence type="ECO:0000256" key="4">
    <source>
        <dbReference type="SAM" id="MobiDB-lite"/>
    </source>
</evidence>
<proteinExistence type="predicted"/>
<dbReference type="InterPro" id="IPR002110">
    <property type="entry name" value="Ankyrin_rpt"/>
</dbReference>
<evidence type="ECO:0000256" key="1">
    <source>
        <dbReference type="ARBA" id="ARBA00022737"/>
    </source>
</evidence>
<keyword evidence="1" id="KW-0677">Repeat</keyword>
<feature type="repeat" description="ANK" evidence="3">
    <location>
        <begin position="241"/>
        <end position="273"/>
    </location>
</feature>
<dbReference type="PANTHER" id="PTHR24123">
    <property type="entry name" value="ANKYRIN REPEAT-CONTAINING"/>
    <property type="match status" value="1"/>
</dbReference>
<protein>
    <submittedName>
        <fullName evidence="7 8">Ankyrin repeat domain-containing protein 50-like</fullName>
    </submittedName>
</protein>
<feature type="repeat" description="ANK" evidence="3">
    <location>
        <begin position="208"/>
        <end position="240"/>
    </location>
</feature>
<evidence type="ECO:0000313" key="8">
    <source>
        <dbReference type="RefSeq" id="XP_055877324.1"/>
    </source>
</evidence>
<evidence type="ECO:0000256" key="3">
    <source>
        <dbReference type="PROSITE-ProRule" id="PRU00023"/>
    </source>
</evidence>
<feature type="repeat" description="ANK" evidence="3">
    <location>
        <begin position="551"/>
        <end position="583"/>
    </location>
</feature>
<feature type="repeat" description="ANK" evidence="3">
    <location>
        <begin position="351"/>
        <end position="383"/>
    </location>
</feature>
<feature type="domain" description="SOCS box" evidence="5">
    <location>
        <begin position="668"/>
        <end position="706"/>
    </location>
</feature>
<feature type="repeat" description="ANK" evidence="3">
    <location>
        <begin position="384"/>
        <end position="416"/>
    </location>
</feature>
<evidence type="ECO:0000313" key="7">
    <source>
        <dbReference type="RefSeq" id="XP_055877323.1"/>
    </source>
</evidence>
<keyword evidence="6" id="KW-1185">Reference proteome</keyword>
<dbReference type="Pfam" id="PF00023">
    <property type="entry name" value="Ank"/>
    <property type="match status" value="1"/>
</dbReference>
<feature type="repeat" description="ANK" evidence="3">
    <location>
        <begin position="518"/>
        <end position="550"/>
    </location>
</feature>
<sequence>MNQDNTSNSDNLNPQPSHVSTGSSVRRNVDASGKAGFERREKRRNIRLLQKAIMDRDIEMIKTILSSEFEIDFQYSSQTSLQLAVCQGYADICSLLIAKGANVNQADAGGNSLLNMACWRGFSDVVQLLVDHGADLDLQNESGNSALNACAVKGFKEIAEILILAKCSLNLANNKGFTPLYNVSQSGNISMVQQLLKAGADPDWGDYTFKTPLMVAVEAGHVDVVKALLQAGADVNKKSRSGRTAAYEAASVGHEEIMKVLIEYHADLNNSTVKGFTPLLEAISSNHTKVAKSLISSGCEVNLADRKQWAPLHAVIRQVSMMFDPEENSEMRSLVEEMVKAGADVNKMDGENWTPLYQAASAGDFEMCKFLLANGASVNLVTKKGSSVLHAAVYGGNKDIVKLCLDAGCSVNAVDINGQHALLASVASRCNLEIIELLLEAGSDVNIRNTITKQTALHEAICQHYSLAAHLLIDKGSNLDALNSEHKSPLYLACWRGLTEIVSYMLSKSGCSTSCIYPNALPIHAAATQGRAGIIQLLAEHGCDINQMNEKGETPIMAALGEDSQTAVRALLQCGCDLELQYKLKCPQICCILHEDPHPHLGIEPLFLAMTHKNLDTMKMLLQNYRVVPYKTIRILELLLKRTQGINTHYTQKQKQDIMDLFHFYTHNPFTLTDACRRCIRSSLCSPIHQKVVVLPVAEKVKEYILMRTEFDGWIELEQDLPGGSSGFSDIFRSKSPV</sequence>
<name>A0A9W2ZQX9_BIOGL</name>
<evidence type="ECO:0000259" key="5">
    <source>
        <dbReference type="Pfam" id="PF07525"/>
    </source>
</evidence>
<dbReference type="AlphaFoldDB" id="A0A9W2ZQX9"/>
<dbReference type="RefSeq" id="XP_055877324.1">
    <property type="nucleotide sequence ID" value="XM_056021349.1"/>
</dbReference>
<dbReference type="OrthoDB" id="6059310at2759"/>
<dbReference type="PANTHER" id="PTHR24123:SF33">
    <property type="entry name" value="PROTEIN HOS4"/>
    <property type="match status" value="1"/>
</dbReference>
<dbReference type="Pfam" id="PF07525">
    <property type="entry name" value="SOCS_box"/>
    <property type="match status" value="1"/>
</dbReference>
<reference evidence="7 8" key="1">
    <citation type="submission" date="2025-04" db="UniProtKB">
        <authorList>
            <consortium name="RefSeq"/>
        </authorList>
    </citation>
    <scope>IDENTIFICATION</scope>
</reference>
<evidence type="ECO:0000256" key="2">
    <source>
        <dbReference type="ARBA" id="ARBA00023043"/>
    </source>
</evidence>
<dbReference type="PROSITE" id="PS50297">
    <property type="entry name" value="ANK_REP_REGION"/>
    <property type="match status" value="9"/>
</dbReference>
<dbReference type="Gene3D" id="1.25.40.20">
    <property type="entry name" value="Ankyrin repeat-containing domain"/>
    <property type="match status" value="5"/>
</dbReference>
<evidence type="ECO:0000313" key="6">
    <source>
        <dbReference type="Proteomes" id="UP001165740"/>
    </source>
</evidence>
<feature type="repeat" description="ANK" evidence="3">
    <location>
        <begin position="175"/>
        <end position="207"/>
    </location>
</feature>
<dbReference type="Proteomes" id="UP001165740">
    <property type="component" value="Chromosome 2"/>
</dbReference>
<accession>A0A9W2ZQX9</accession>
<keyword evidence="2 3" id="KW-0040">ANK repeat</keyword>
<dbReference type="PROSITE" id="PS50088">
    <property type="entry name" value="ANK_REPEAT"/>
    <property type="match status" value="12"/>
</dbReference>
<dbReference type="Pfam" id="PF12796">
    <property type="entry name" value="Ank_2"/>
    <property type="match status" value="5"/>
</dbReference>
<dbReference type="RefSeq" id="XP_055877323.1">
    <property type="nucleotide sequence ID" value="XM_056021348.1"/>
</dbReference>
<feature type="region of interest" description="Disordered" evidence="4">
    <location>
        <begin position="1"/>
        <end position="38"/>
    </location>
</feature>
<dbReference type="InterPro" id="IPR051165">
    <property type="entry name" value="Multifunctional_ANK_Repeat"/>
</dbReference>
<dbReference type="PRINTS" id="PR01415">
    <property type="entry name" value="ANKYRIN"/>
</dbReference>